<gene>
    <name evidence="1" type="ORF">BEWA_012180</name>
</gene>
<accession>L1LBL0</accession>
<proteinExistence type="predicted"/>
<evidence type="ECO:0000313" key="1">
    <source>
        <dbReference type="EMBL" id="EKX72659.1"/>
    </source>
</evidence>
<dbReference type="RefSeq" id="XP_004832111.1">
    <property type="nucleotide sequence ID" value="XM_004832054.1"/>
</dbReference>
<name>L1LBL0_THEEQ</name>
<reference evidence="1 2" key="1">
    <citation type="journal article" date="2012" name="BMC Genomics">
        <title>Comparative genomic analysis and phylogenetic position of Theileria equi.</title>
        <authorList>
            <person name="Kappmeyer L.S."/>
            <person name="Thiagarajan M."/>
            <person name="Herndon D.R."/>
            <person name="Ramsay J.D."/>
            <person name="Caler E."/>
            <person name="Djikeng A."/>
            <person name="Gillespie J.J."/>
            <person name="Lau A.O."/>
            <person name="Roalson E.H."/>
            <person name="Silva J.C."/>
            <person name="Silva M.G."/>
            <person name="Suarez C.E."/>
            <person name="Ueti M.W."/>
            <person name="Nene V.M."/>
            <person name="Mealey R.H."/>
            <person name="Knowles D.P."/>
            <person name="Brayton K.A."/>
        </authorList>
    </citation>
    <scope>NUCLEOTIDE SEQUENCE [LARGE SCALE GENOMIC DNA]</scope>
    <source>
        <strain evidence="1 2">WA</strain>
    </source>
</reference>
<dbReference type="Proteomes" id="UP000031512">
    <property type="component" value="Unassembled WGS sequence"/>
</dbReference>
<keyword evidence="2" id="KW-1185">Reference proteome</keyword>
<dbReference type="VEuPathDB" id="PiroplasmaDB:BEWA_012180"/>
<organism evidence="1 2">
    <name type="scientific">Theileria equi strain WA</name>
    <dbReference type="NCBI Taxonomy" id="1537102"/>
    <lineage>
        <taxon>Eukaryota</taxon>
        <taxon>Sar</taxon>
        <taxon>Alveolata</taxon>
        <taxon>Apicomplexa</taxon>
        <taxon>Aconoidasida</taxon>
        <taxon>Piroplasmida</taxon>
        <taxon>Theileriidae</taxon>
        <taxon>Theileria</taxon>
    </lineage>
</organism>
<dbReference type="EMBL" id="ACOU01000004">
    <property type="protein sequence ID" value="EKX72659.1"/>
    <property type="molecule type" value="Genomic_DNA"/>
</dbReference>
<dbReference type="KEGG" id="beq:BEWA_012180"/>
<dbReference type="GeneID" id="15804294"/>
<protein>
    <submittedName>
        <fullName evidence="1">Uncharacterized protein</fullName>
    </submittedName>
</protein>
<sequence>MTDFTFDVGAHLDTKRFAISGGVDNFYVYATLKPKDGFKLTKVINGVHVLWESSAFLFLKLSNEALYFEFKGLSWNAIGEPVYKEKLTLGLDRHNFEGVDFDLSHINPKNAMVIKILDGSFVNHSFFPEVKKAFVTVLLRVMLVVSGVFAHKFFERVDGKWVPCTLKGYFDKRAPKDTHLTVLDFSASEHPFIILFGGVKLGLPYDVFLSSVLGKVVKVVDGNEVLWEGKGLGGR</sequence>
<dbReference type="AlphaFoldDB" id="L1LBL0"/>
<evidence type="ECO:0000313" key="2">
    <source>
        <dbReference type="Proteomes" id="UP000031512"/>
    </source>
</evidence>
<comment type="caution">
    <text evidence="1">The sequence shown here is derived from an EMBL/GenBank/DDBJ whole genome shotgun (WGS) entry which is preliminary data.</text>
</comment>